<protein>
    <submittedName>
        <fullName evidence="3">Uncharacterized protein</fullName>
    </submittedName>
</protein>
<dbReference type="Proteomes" id="UP000011014">
    <property type="component" value="Unassembled WGS sequence"/>
</dbReference>
<keyword evidence="2" id="KW-0732">Signal</keyword>
<feature type="compositionally biased region" description="Basic and acidic residues" evidence="1">
    <location>
        <begin position="41"/>
        <end position="56"/>
    </location>
</feature>
<reference evidence="3" key="1">
    <citation type="journal article" date="2010" name="Science">
        <title>Plasticity of animal genome architecture unmasked by rapid evolution of a pelagic tunicate.</title>
        <authorList>
            <person name="Denoeud F."/>
            <person name="Henriet S."/>
            <person name="Mungpakdee S."/>
            <person name="Aury J.M."/>
            <person name="Da Silva C."/>
            <person name="Brinkmann H."/>
            <person name="Mikhaleva J."/>
            <person name="Olsen L.C."/>
            <person name="Jubin C."/>
            <person name="Canestro C."/>
            <person name="Bouquet J.M."/>
            <person name="Danks G."/>
            <person name="Poulain J."/>
            <person name="Campsteijn C."/>
            <person name="Adamski M."/>
            <person name="Cross I."/>
            <person name="Yadetie F."/>
            <person name="Muffato M."/>
            <person name="Louis A."/>
            <person name="Butcher S."/>
            <person name="Tsagkogeorga G."/>
            <person name="Konrad A."/>
            <person name="Singh S."/>
            <person name="Jensen M.F."/>
            <person name="Cong E.H."/>
            <person name="Eikeseth-Otteraa H."/>
            <person name="Noel B."/>
            <person name="Anthouard V."/>
            <person name="Porcel B.M."/>
            <person name="Kachouri-Lafond R."/>
            <person name="Nishino A."/>
            <person name="Ugolini M."/>
            <person name="Chourrout P."/>
            <person name="Nishida H."/>
            <person name="Aasland R."/>
            <person name="Huzurbazar S."/>
            <person name="Westhof E."/>
            <person name="Delsuc F."/>
            <person name="Lehrach H."/>
            <person name="Reinhardt R."/>
            <person name="Weissenbach J."/>
            <person name="Roy S.W."/>
            <person name="Artiguenave F."/>
            <person name="Postlethwait J.H."/>
            <person name="Manak J.R."/>
            <person name="Thompson E.M."/>
            <person name="Jaillon O."/>
            <person name="Du Pasquier L."/>
            <person name="Boudinot P."/>
            <person name="Liberles D.A."/>
            <person name="Volff J.N."/>
            <person name="Philippe H."/>
            <person name="Lenhard B."/>
            <person name="Roest Crollius H."/>
            <person name="Wincker P."/>
            <person name="Chourrout D."/>
        </authorList>
    </citation>
    <scope>NUCLEOTIDE SEQUENCE [LARGE SCALE GENOMIC DNA]</scope>
</reference>
<sequence>MKLQVLLLLSLQHHNEASQWSVTFDDAKPTAFYRSRITTEVSRRNESKKSSDEINRRYSKKNRKPFIPPPPPPFLFNSAAEQYLGEDRFRQLKKEYMERYIGALDKAKQIEDLYEPYGSSSFDPESGTESTPTKSYENTDHYNAFVTSVTASRKKTTPLIVYKPFESRPTAGVYPAYSSTPLTSITTMTSSTRTSSITTSKPSTTQSTITKKTRMQLPKNDTIQASDKESSASQLIGNALFILSIICAIAL</sequence>
<feature type="signal peptide" evidence="2">
    <location>
        <begin position="1"/>
        <end position="17"/>
    </location>
</feature>
<dbReference type="EMBL" id="FN654883">
    <property type="protein sequence ID" value="CBY37010.1"/>
    <property type="molecule type" value="Genomic_DNA"/>
</dbReference>
<proteinExistence type="predicted"/>
<accession>E4YNG2</accession>
<feature type="region of interest" description="Disordered" evidence="1">
    <location>
        <begin position="188"/>
        <end position="207"/>
    </location>
</feature>
<name>E4YNG2_OIKDI</name>
<organism evidence="3">
    <name type="scientific">Oikopleura dioica</name>
    <name type="common">Tunicate</name>
    <dbReference type="NCBI Taxonomy" id="34765"/>
    <lineage>
        <taxon>Eukaryota</taxon>
        <taxon>Metazoa</taxon>
        <taxon>Chordata</taxon>
        <taxon>Tunicata</taxon>
        <taxon>Appendicularia</taxon>
        <taxon>Copelata</taxon>
        <taxon>Oikopleuridae</taxon>
        <taxon>Oikopleura</taxon>
    </lineage>
</organism>
<evidence type="ECO:0000313" key="3">
    <source>
        <dbReference type="EMBL" id="CBY37010.1"/>
    </source>
</evidence>
<feature type="region of interest" description="Disordered" evidence="1">
    <location>
        <begin position="39"/>
        <end position="71"/>
    </location>
</feature>
<feature type="chain" id="PRO_5003193696" evidence="2">
    <location>
        <begin position="18"/>
        <end position="251"/>
    </location>
</feature>
<evidence type="ECO:0000256" key="2">
    <source>
        <dbReference type="SAM" id="SignalP"/>
    </source>
</evidence>
<dbReference type="AlphaFoldDB" id="E4YNG2"/>
<evidence type="ECO:0000256" key="1">
    <source>
        <dbReference type="SAM" id="MobiDB-lite"/>
    </source>
</evidence>
<gene>
    <name evidence="3" type="ORF">GSOID_T00030075001</name>
</gene>
<feature type="compositionally biased region" description="Polar residues" evidence="1">
    <location>
        <begin position="118"/>
        <end position="136"/>
    </location>
</feature>
<feature type="region of interest" description="Disordered" evidence="1">
    <location>
        <begin position="117"/>
        <end position="136"/>
    </location>
</feature>